<evidence type="ECO:0000313" key="5">
    <source>
        <dbReference type="Proteomes" id="UP001172681"/>
    </source>
</evidence>
<proteinExistence type="predicted"/>
<reference evidence="4" key="1">
    <citation type="submission" date="2022-10" db="EMBL/GenBank/DDBJ databases">
        <title>Culturing micro-colonial fungi from biological soil crusts in the Mojave desert and describing Neophaeococcomyces mojavensis, and introducing the new genera and species Taxawa tesnikishii.</title>
        <authorList>
            <person name="Kurbessoian T."/>
            <person name="Stajich J.E."/>
        </authorList>
    </citation>
    <scope>NUCLEOTIDE SEQUENCE</scope>
    <source>
        <strain evidence="4">TK_35</strain>
    </source>
</reference>
<dbReference type="EMBL" id="JAPDRN010000093">
    <property type="protein sequence ID" value="KAJ9624600.1"/>
    <property type="molecule type" value="Genomic_DNA"/>
</dbReference>
<dbReference type="InterPro" id="IPR051609">
    <property type="entry name" value="NmrA/Isoflavone_reductase-like"/>
</dbReference>
<evidence type="ECO:0000256" key="1">
    <source>
        <dbReference type="ARBA" id="ARBA00022857"/>
    </source>
</evidence>
<dbReference type="InterPro" id="IPR045312">
    <property type="entry name" value="PCBER-like"/>
</dbReference>
<keyword evidence="5" id="KW-1185">Reference proteome</keyword>
<name>A0AA39CUP0_9EURO</name>
<dbReference type="InterPro" id="IPR008030">
    <property type="entry name" value="NmrA-like"/>
</dbReference>
<evidence type="ECO:0000256" key="2">
    <source>
        <dbReference type="ARBA" id="ARBA00023002"/>
    </source>
</evidence>
<dbReference type="SUPFAM" id="SSF51735">
    <property type="entry name" value="NAD(P)-binding Rossmann-fold domains"/>
    <property type="match status" value="1"/>
</dbReference>
<comment type="caution">
    <text evidence="4">The sequence shown here is derived from an EMBL/GenBank/DDBJ whole genome shotgun (WGS) entry which is preliminary data.</text>
</comment>
<dbReference type="InterPro" id="IPR036291">
    <property type="entry name" value="NAD(P)-bd_dom_sf"/>
</dbReference>
<accession>A0AA39CUP0</accession>
<dbReference type="Proteomes" id="UP001172681">
    <property type="component" value="Unassembled WGS sequence"/>
</dbReference>
<organism evidence="4 5">
    <name type="scientific">Knufia peltigerae</name>
    <dbReference type="NCBI Taxonomy" id="1002370"/>
    <lineage>
        <taxon>Eukaryota</taxon>
        <taxon>Fungi</taxon>
        <taxon>Dikarya</taxon>
        <taxon>Ascomycota</taxon>
        <taxon>Pezizomycotina</taxon>
        <taxon>Eurotiomycetes</taxon>
        <taxon>Chaetothyriomycetidae</taxon>
        <taxon>Chaetothyriales</taxon>
        <taxon>Trichomeriaceae</taxon>
        <taxon>Knufia</taxon>
    </lineage>
</organism>
<dbReference type="Pfam" id="PF05368">
    <property type="entry name" value="NmrA"/>
    <property type="match status" value="1"/>
</dbReference>
<dbReference type="GO" id="GO:0016491">
    <property type="term" value="F:oxidoreductase activity"/>
    <property type="evidence" value="ECO:0007669"/>
    <property type="project" value="UniProtKB-KW"/>
</dbReference>
<dbReference type="Gene3D" id="3.40.50.720">
    <property type="entry name" value="NAD(P)-binding Rossmann-like Domain"/>
    <property type="match status" value="1"/>
</dbReference>
<feature type="domain" description="NmrA-like" evidence="3">
    <location>
        <begin position="5"/>
        <end position="234"/>
    </location>
</feature>
<dbReference type="PANTHER" id="PTHR47706">
    <property type="entry name" value="NMRA-LIKE FAMILY PROTEIN"/>
    <property type="match status" value="1"/>
</dbReference>
<protein>
    <recommendedName>
        <fullName evidence="3">NmrA-like domain-containing protein</fullName>
    </recommendedName>
</protein>
<dbReference type="Gene3D" id="3.90.25.10">
    <property type="entry name" value="UDP-galactose 4-epimerase, domain 1"/>
    <property type="match status" value="1"/>
</dbReference>
<keyword evidence="1" id="KW-0521">NADP</keyword>
<gene>
    <name evidence="4" type="ORF">H2204_010782</name>
</gene>
<dbReference type="CDD" id="cd05259">
    <property type="entry name" value="PCBER_SDR_a"/>
    <property type="match status" value="1"/>
</dbReference>
<dbReference type="PANTHER" id="PTHR47706:SF9">
    <property type="entry name" value="NMRA-LIKE DOMAIN-CONTAINING PROTEIN-RELATED"/>
    <property type="match status" value="1"/>
</dbReference>
<keyword evidence="2" id="KW-0560">Oxidoreductase</keyword>
<sequence>MAAIKKVILIGAGGNVGPWILKALDEDPDFEVSILARKSSKSTYPSNVMVHHVDDSYPDDQVSEAFQGQDAVVCSMNTSQVMRQINFIDLAVKAGVKWFVPAEFGGNKAKSHLGVKTPMFDAKESVHKHLMEMEKSGLCWTAVATGAFLDWGLSNGFLGFDIEARRAKVYDSGDEHWTGTKLPTIGLAVARLFKTPEKVKNRFIYIYSTRTSQNEILRAFETATGKKWDVEHVKFDDEVAAGQELMKQGNRLGIVPLILSSFFREKMGADFTRATEADNDILGLPVENVEDVVREVLAWPESMIESARLV</sequence>
<evidence type="ECO:0000259" key="3">
    <source>
        <dbReference type="Pfam" id="PF05368"/>
    </source>
</evidence>
<evidence type="ECO:0000313" key="4">
    <source>
        <dbReference type="EMBL" id="KAJ9624600.1"/>
    </source>
</evidence>
<dbReference type="AlphaFoldDB" id="A0AA39CUP0"/>